<feature type="transmembrane region" description="Helical" evidence="2">
    <location>
        <begin position="1094"/>
        <end position="1115"/>
    </location>
</feature>
<gene>
    <name evidence="4" type="ORF">LzC2_40990</name>
</gene>
<dbReference type="EMBL" id="WTPX01000252">
    <property type="protein sequence ID" value="NNJ27988.1"/>
    <property type="molecule type" value="Genomic_DNA"/>
</dbReference>
<feature type="region of interest" description="Disordered" evidence="1">
    <location>
        <begin position="1166"/>
        <end position="1307"/>
    </location>
</feature>
<feature type="region of interest" description="Disordered" evidence="1">
    <location>
        <begin position="1041"/>
        <end position="1091"/>
    </location>
</feature>
<dbReference type="Proteomes" id="UP000609651">
    <property type="component" value="Unassembled WGS sequence"/>
</dbReference>
<sequence length="1307" mass="137218">MSYASTPRPVRPWATALRTSLCGLALLCLAGPALGQDDDGSALDGPERAFLEGLRDRGMADFALLEIDRLAAAEDTPAELVAALPFERALTLLSLARNPSAAGNARARLDEAAALLESFAQGNPNSPLAGDAQFLRAEILQQAAADLLESDDPVALPEETKTQARQLLQDAERVYGDARTALEKTIRDIGLEQRDEAAAARRRAAQGRLIRARVEAARVIFRRAETYAVGTPDRTRLLDEADAPLEELRKDSRISIGSLPGRILQAQIRTARVPEEPAAVEALSGGAKDAAVQNLTVAATILKEVLDQQPPDGASNAVRDAVEALRGTAQRLRLSVLNHPLKADYQTVVTQATQWLDGDRARLGTDSGAGVLFERGIAQERGAPEEEGRDRTRALRAALADFQTAARRSQAISGVAKEAAARVRTSLGLDREEPRTFVEAFDAAQDQLRQLKEKQDAVKAAETPADKAAAQEDLDALLAETSRLLNLANELADGNTDLGELSRARYLLAWVNVQSGRHYEAAVLAEFVARNFTPPAPDAESEQDGPDQSGIPLEAASTAALAWTQAYTNRPAGTDGSFELAQLGRIADWISEKYPASDRASAARITLGRALMSDGQMADAAEVFATVPESDPAYADAQLKAGDALVRRSREVAAMDVPPADESVDALRQQAMERLQTGVTKAEAVLSGEAKPSEQLIIGKTTLAQLKNGAGDFQAASDLLTGGKAKVLDAIAVEDGAERPPRGVTSAKFAGLAYQTLLRSQIGLKDIPAAQNTIQDIQRVSDGGNVGLFRSLGEEIQQELADMPPGPERDEARKNLVGFLDQIAGSDDQTFGSLMWVAETYGGLAESLPAGSGEASGYLNKAATALRKVLKDYLPEGDARAAAESGVKLRLGELLAEAGKYQEGYEQVKAVLEEKPNALNGQIAAANLLADWGEADGDGPTLAKALGGDGEAVWGWGKISQMLARQLATPEGDRFQADYNNARLRIPAVRAVLAETKSGDEKTAEYVKAEKELLSWLTLTDPAKIAEDTRRDAEDLYQSLQEGRGVAVPKPLPSDPTAAPGEDDPQLADGDGGPQTPGAPQAAEEEDAEEGPNVVLLGVGVGVLVLITIGAIIAFRPKPRKRAARRSSGTPKDDHATHAKMKGHGVVRSSLPELAPIPAAVPDVVDEGPVGTDFPDFSALPQKKSSKPAAGTAPRTRSGSSSSGSSSSGSGSSGKTRRTSSSSAGSSTAGSSSGSSSSGGSSSGKTRRSSSSGSSGSSSSATSKDGKTVRRRSSSSGSSSSDSSSSGSSSSGSSDTPRKRRPKPPSE</sequence>
<feature type="compositionally biased region" description="Low complexity" evidence="1">
    <location>
        <begin position="1195"/>
        <end position="1263"/>
    </location>
</feature>
<evidence type="ECO:0000313" key="4">
    <source>
        <dbReference type="EMBL" id="NNJ27988.1"/>
    </source>
</evidence>
<dbReference type="RefSeq" id="WP_174977624.1">
    <property type="nucleotide sequence ID" value="NZ_WTPX01000252.1"/>
</dbReference>
<evidence type="ECO:0000256" key="2">
    <source>
        <dbReference type="SAM" id="Phobius"/>
    </source>
</evidence>
<evidence type="ECO:0008006" key="6">
    <source>
        <dbReference type="Google" id="ProtNLM"/>
    </source>
</evidence>
<evidence type="ECO:0000256" key="3">
    <source>
        <dbReference type="SAM" id="SignalP"/>
    </source>
</evidence>
<feature type="signal peptide" evidence="3">
    <location>
        <begin position="1"/>
        <end position="35"/>
    </location>
</feature>
<keyword evidence="5" id="KW-1185">Reference proteome</keyword>
<feature type="compositionally biased region" description="Basic residues" evidence="1">
    <location>
        <begin position="1298"/>
        <end position="1307"/>
    </location>
</feature>
<accession>A0ABX1VIN8</accession>
<keyword evidence="2" id="KW-1133">Transmembrane helix</keyword>
<proteinExistence type="predicted"/>
<dbReference type="Gene3D" id="1.25.40.10">
    <property type="entry name" value="Tetratricopeptide repeat domain"/>
    <property type="match status" value="2"/>
</dbReference>
<comment type="caution">
    <text evidence="4">The sequence shown here is derived from an EMBL/GenBank/DDBJ whole genome shotgun (WGS) entry which is preliminary data.</text>
</comment>
<keyword evidence="2" id="KW-0812">Transmembrane</keyword>
<dbReference type="InterPro" id="IPR011990">
    <property type="entry name" value="TPR-like_helical_dom_sf"/>
</dbReference>
<evidence type="ECO:0000313" key="5">
    <source>
        <dbReference type="Proteomes" id="UP000609651"/>
    </source>
</evidence>
<keyword evidence="2" id="KW-0472">Membrane</keyword>
<feature type="chain" id="PRO_5045932531" description="Tetratricopeptide repeat protein" evidence="3">
    <location>
        <begin position="36"/>
        <end position="1307"/>
    </location>
</feature>
<protein>
    <recommendedName>
        <fullName evidence="6">Tetratricopeptide repeat protein</fullName>
    </recommendedName>
</protein>
<reference evidence="4 5" key="1">
    <citation type="journal article" date="2020" name="Syst. Appl. Microbiol.">
        <title>Alienimonas chondri sp. nov., a novel planctomycete isolated from the biofilm of the red alga Chondrus crispus.</title>
        <authorList>
            <person name="Vitorino I."/>
            <person name="Albuquerque L."/>
            <person name="Wiegand S."/>
            <person name="Kallscheuer N."/>
            <person name="da Costa M.S."/>
            <person name="Lobo-da-Cunha A."/>
            <person name="Jogler C."/>
            <person name="Lage O.M."/>
        </authorList>
    </citation>
    <scope>NUCLEOTIDE SEQUENCE [LARGE SCALE GENOMIC DNA]</scope>
    <source>
        <strain evidence="4 5">LzC2</strain>
    </source>
</reference>
<name>A0ABX1VIN8_9PLAN</name>
<feature type="compositionally biased region" description="Low complexity" evidence="1">
    <location>
        <begin position="1274"/>
        <end position="1295"/>
    </location>
</feature>
<feature type="region of interest" description="Disordered" evidence="1">
    <location>
        <begin position="1119"/>
        <end position="1147"/>
    </location>
</feature>
<organism evidence="4 5">
    <name type="scientific">Alienimonas chondri</name>
    <dbReference type="NCBI Taxonomy" id="2681879"/>
    <lineage>
        <taxon>Bacteria</taxon>
        <taxon>Pseudomonadati</taxon>
        <taxon>Planctomycetota</taxon>
        <taxon>Planctomycetia</taxon>
        <taxon>Planctomycetales</taxon>
        <taxon>Planctomycetaceae</taxon>
        <taxon>Alienimonas</taxon>
    </lineage>
</organism>
<evidence type="ECO:0000256" key="1">
    <source>
        <dbReference type="SAM" id="MobiDB-lite"/>
    </source>
</evidence>
<dbReference type="SUPFAM" id="SSF48452">
    <property type="entry name" value="TPR-like"/>
    <property type="match status" value="1"/>
</dbReference>
<keyword evidence="3" id="KW-0732">Signal</keyword>